<dbReference type="InterPro" id="IPR003615">
    <property type="entry name" value="HNH_nuc"/>
</dbReference>
<accession>A0A1R4IGJ3</accession>
<dbReference type="Pfam" id="PF02720">
    <property type="entry name" value="DUF222"/>
    <property type="match status" value="1"/>
</dbReference>
<dbReference type="CDD" id="cd00085">
    <property type="entry name" value="HNHc"/>
    <property type="match status" value="1"/>
</dbReference>
<gene>
    <name evidence="3" type="ORF">FM104_01845</name>
</gene>
<dbReference type="SMART" id="SM00507">
    <property type="entry name" value="HNHc"/>
    <property type="match status" value="1"/>
</dbReference>
<reference evidence="3 4" key="1">
    <citation type="submission" date="2017-02" db="EMBL/GenBank/DDBJ databases">
        <authorList>
            <person name="Peterson S.W."/>
        </authorList>
    </citation>
    <scope>NUCLEOTIDE SEQUENCE [LARGE SCALE GENOMIC DNA]</scope>
    <source>
        <strain evidence="3 4">B Mb 05.01</strain>
    </source>
</reference>
<organism evidence="3 4">
    <name type="scientific">Microbacterium esteraromaticum</name>
    <dbReference type="NCBI Taxonomy" id="57043"/>
    <lineage>
        <taxon>Bacteria</taxon>
        <taxon>Bacillati</taxon>
        <taxon>Actinomycetota</taxon>
        <taxon>Actinomycetes</taxon>
        <taxon>Micrococcales</taxon>
        <taxon>Microbacteriaceae</taxon>
        <taxon>Microbacterium</taxon>
    </lineage>
</organism>
<dbReference type="AlphaFoldDB" id="A0A1R4IGJ3"/>
<evidence type="ECO:0000313" key="4">
    <source>
        <dbReference type="Proteomes" id="UP000196320"/>
    </source>
</evidence>
<dbReference type="Gene3D" id="1.10.30.50">
    <property type="match status" value="1"/>
</dbReference>
<evidence type="ECO:0000256" key="1">
    <source>
        <dbReference type="SAM" id="MobiDB-lite"/>
    </source>
</evidence>
<name>A0A1R4IGJ3_9MICO</name>
<keyword evidence="4" id="KW-1185">Reference proteome</keyword>
<feature type="domain" description="HNH nuclease" evidence="2">
    <location>
        <begin position="369"/>
        <end position="421"/>
    </location>
</feature>
<protein>
    <recommendedName>
        <fullName evidence="2">HNH nuclease domain-containing protein</fullName>
    </recommendedName>
</protein>
<feature type="region of interest" description="Disordered" evidence="1">
    <location>
        <begin position="448"/>
        <end position="497"/>
    </location>
</feature>
<sequence length="497" mass="52915">MVAASDEQMDVLDALVTMARDIERSIDGMQAARDGVLTLANRLALSMAEDAGGADAADLTLRSVSAELATALRVSDRTIQRRMADADLKVERFPAVWAAQGAGRISAGRSRVIADAGLYIDDVRARAAYAERVLEFAEDESPNRLRPIAQRLAQQYQPRSMDERHAQARQSRSVWVKDQGEGMAELGILGPAALVHGAFERLTAMAKAVARAGNNPGPADCPSAGDAVADHGCADEGYGAADAGAERGESGCRTDADHPTHDARGTIDPRTLSQTRADLALDLLLTGVPGGHDTADGLLSAITANISVTVPVTSLMSEGGPEAELDGRCPIDPGTARKLAGAASGWDRVLTHPITGGVLAVDRYRPSEALKRHLVGRDQRCRFPGCGMPARQSDLDHTKDAAFGGPTDDDNLAVLCRRHHVLKHHSPWHLRQLGDGLLEWTSPTRRVYIDKPPSPNTVTFTDDTAPDRPSGAPDDSDAGERTADPWVTVPESLLAPF</sequence>
<evidence type="ECO:0000259" key="2">
    <source>
        <dbReference type="SMART" id="SM00507"/>
    </source>
</evidence>
<feature type="compositionally biased region" description="Basic and acidic residues" evidence="1">
    <location>
        <begin position="244"/>
        <end position="267"/>
    </location>
</feature>
<dbReference type="InterPro" id="IPR003870">
    <property type="entry name" value="DUF222"/>
</dbReference>
<proteinExistence type="predicted"/>
<dbReference type="EMBL" id="FUKO01000006">
    <property type="protein sequence ID" value="SJN18493.1"/>
    <property type="molecule type" value="Genomic_DNA"/>
</dbReference>
<dbReference type="Proteomes" id="UP000196320">
    <property type="component" value="Unassembled WGS sequence"/>
</dbReference>
<evidence type="ECO:0000313" key="3">
    <source>
        <dbReference type="EMBL" id="SJN18493.1"/>
    </source>
</evidence>
<feature type="region of interest" description="Disordered" evidence="1">
    <location>
        <begin position="240"/>
        <end position="268"/>
    </location>
</feature>